<organism evidence="1 2">
    <name type="scientific">Brucella intermedia</name>
    <dbReference type="NCBI Taxonomy" id="94625"/>
    <lineage>
        <taxon>Bacteria</taxon>
        <taxon>Pseudomonadati</taxon>
        <taxon>Pseudomonadota</taxon>
        <taxon>Alphaproteobacteria</taxon>
        <taxon>Hyphomicrobiales</taxon>
        <taxon>Brucellaceae</taxon>
        <taxon>Brucella/Ochrobactrum group</taxon>
        <taxon>Brucella</taxon>
    </lineage>
</organism>
<dbReference type="EMBL" id="DUMN01000539">
    <property type="protein sequence ID" value="HHV69719.1"/>
    <property type="molecule type" value="Genomic_DNA"/>
</dbReference>
<comment type="caution">
    <text evidence="1">The sequence shown here is derived from an EMBL/GenBank/DDBJ whole genome shotgun (WGS) entry which is preliminary data.</text>
</comment>
<gene>
    <name evidence="1" type="ORF">GXX48_19095</name>
</gene>
<dbReference type="AlphaFoldDB" id="A0A7V6PEY4"/>
<sequence>MLVYRWENVEGLRRYAGGIKRLQTEFPNVLPRIVNQIGRRARTRVVRNLTKQTGLERQVIVRAVKNVDTAKPGKLFYSLQSRGGFIRLKYFRARETRQGVAAQPFGKRRVFPGTFIMGGQFPYRHVKHWNLEGHVYRRIGRASQRRVTQVKSDVRIPDEMVRGETRDAFEREATVTMPPRVEAVIRKLLT</sequence>
<evidence type="ECO:0000313" key="2">
    <source>
        <dbReference type="Proteomes" id="UP000551563"/>
    </source>
</evidence>
<name>A0A7V6PEY4_9HYPH</name>
<proteinExistence type="predicted"/>
<accession>A0A7V6PEY4</accession>
<protein>
    <recommendedName>
        <fullName evidence="3">Phage tail protein</fullName>
    </recommendedName>
</protein>
<evidence type="ECO:0008006" key="3">
    <source>
        <dbReference type="Google" id="ProtNLM"/>
    </source>
</evidence>
<dbReference type="Proteomes" id="UP000551563">
    <property type="component" value="Unassembled WGS sequence"/>
</dbReference>
<reference evidence="1 2" key="1">
    <citation type="journal article" date="2020" name="Biotechnol. Biofuels">
        <title>New insights from the biogas microbiome by comprehensive genome-resolved metagenomics of nearly 1600 species originating from multiple anaerobic digesters.</title>
        <authorList>
            <person name="Campanaro S."/>
            <person name="Treu L."/>
            <person name="Rodriguez-R L.M."/>
            <person name="Kovalovszki A."/>
            <person name="Ziels R.M."/>
            <person name="Maus I."/>
            <person name="Zhu X."/>
            <person name="Kougias P.G."/>
            <person name="Basile A."/>
            <person name="Luo G."/>
            <person name="Schluter A."/>
            <person name="Konstantinidis K.T."/>
            <person name="Angelidaki I."/>
        </authorList>
    </citation>
    <scope>NUCLEOTIDE SEQUENCE [LARGE SCALE GENOMIC DNA]</scope>
    <source>
        <strain evidence="1">AS04akNAM_66</strain>
    </source>
</reference>
<evidence type="ECO:0000313" key="1">
    <source>
        <dbReference type="EMBL" id="HHV69719.1"/>
    </source>
</evidence>